<evidence type="ECO:0000259" key="1">
    <source>
        <dbReference type="SMART" id="SM00421"/>
    </source>
</evidence>
<feature type="domain" description="HTH luxR-type" evidence="1">
    <location>
        <begin position="263"/>
        <end position="320"/>
    </location>
</feature>
<proteinExistence type="predicted"/>
<dbReference type="OrthoDB" id="5497412at2"/>
<dbReference type="Pfam" id="PF13474">
    <property type="entry name" value="SnoaL_3"/>
    <property type="match status" value="1"/>
</dbReference>
<keyword evidence="2" id="KW-0238">DNA-binding</keyword>
<dbReference type="SUPFAM" id="SSF46894">
    <property type="entry name" value="C-terminal effector domain of the bipartite response regulators"/>
    <property type="match status" value="1"/>
</dbReference>
<dbReference type="InterPro" id="IPR037401">
    <property type="entry name" value="SnoaL-like"/>
</dbReference>
<reference evidence="2 3" key="1">
    <citation type="submission" date="2017-11" db="EMBL/GenBank/DDBJ databases">
        <title>Genomic Encyclopedia of Archaeal and Bacterial Type Strains, Phase II (KMG-II): From Individual Species to Whole Genera.</title>
        <authorList>
            <person name="Goeker M."/>
        </authorList>
    </citation>
    <scope>NUCLEOTIDE SEQUENCE [LARGE SCALE GENOMIC DNA]</scope>
    <source>
        <strain evidence="2 3">DSM 29128</strain>
    </source>
</reference>
<dbReference type="Gene3D" id="1.10.10.10">
    <property type="entry name" value="Winged helix-like DNA-binding domain superfamily/Winged helix DNA-binding domain"/>
    <property type="match status" value="1"/>
</dbReference>
<sequence length="324" mass="35746">MNHPSQIPTDHAAIMQVIAQETETFVRGDFDAWAACWVQDDRTRELCISSTTGATVLEGWPAIAQYMHEVFDSGAVCGITDFQRENVSITCRDDMAWVVFEGRSFQADGRVEQTYETRVLERDDGNWRIVYSSFLVRGHQREDAHRLAVDAKGMVLFAPPAALASLKAHPCLQISNGRLRALSPAWDKLLQAGLNCAAEQHRYFQQYCYSTQRGQTFRLPIVLGETDAGGVAFCTLFVRDEMTFVEMQSDGDLTNRLTMAQAIYGLSDGQLALAARIVSGDSLTAAADSLGISINTVRTHLSRIYAKTGVNAQTALVRILLSVG</sequence>
<dbReference type="EMBL" id="PGTY01000001">
    <property type="protein sequence ID" value="PJI92510.1"/>
    <property type="molecule type" value="Genomic_DNA"/>
</dbReference>
<organism evidence="2 3">
    <name type="scientific">Yoonia maricola</name>
    <dbReference type="NCBI Taxonomy" id="420999"/>
    <lineage>
        <taxon>Bacteria</taxon>
        <taxon>Pseudomonadati</taxon>
        <taxon>Pseudomonadota</taxon>
        <taxon>Alphaproteobacteria</taxon>
        <taxon>Rhodobacterales</taxon>
        <taxon>Paracoccaceae</taxon>
        <taxon>Yoonia</taxon>
    </lineage>
</organism>
<comment type="caution">
    <text evidence="2">The sequence shown here is derived from an EMBL/GenBank/DDBJ whole genome shotgun (WGS) entry which is preliminary data.</text>
</comment>
<name>A0A2M8WNK6_9RHOB</name>
<dbReference type="Gene3D" id="3.10.450.50">
    <property type="match status" value="1"/>
</dbReference>
<accession>A0A2M8WNK6</accession>
<dbReference type="InterPro" id="IPR036388">
    <property type="entry name" value="WH-like_DNA-bd_sf"/>
</dbReference>
<dbReference type="InterPro" id="IPR016032">
    <property type="entry name" value="Sig_transdc_resp-reg_C-effctor"/>
</dbReference>
<protein>
    <submittedName>
        <fullName evidence="2">DNA-binding CsgD family transcriptional regulator</fullName>
    </submittedName>
</protein>
<dbReference type="InterPro" id="IPR032710">
    <property type="entry name" value="NTF2-like_dom_sf"/>
</dbReference>
<dbReference type="SMART" id="SM00421">
    <property type="entry name" value="HTH_LUXR"/>
    <property type="match status" value="1"/>
</dbReference>
<dbReference type="InterPro" id="IPR000792">
    <property type="entry name" value="Tscrpt_reg_LuxR_C"/>
</dbReference>
<evidence type="ECO:0000313" key="3">
    <source>
        <dbReference type="Proteomes" id="UP000228531"/>
    </source>
</evidence>
<dbReference type="AlphaFoldDB" id="A0A2M8WNK6"/>
<dbReference type="RefSeq" id="WP_100367325.1">
    <property type="nucleotide sequence ID" value="NZ_PGTY01000001.1"/>
</dbReference>
<dbReference type="SUPFAM" id="SSF54427">
    <property type="entry name" value="NTF2-like"/>
    <property type="match status" value="1"/>
</dbReference>
<keyword evidence="3" id="KW-1185">Reference proteome</keyword>
<dbReference type="Proteomes" id="UP000228531">
    <property type="component" value="Unassembled WGS sequence"/>
</dbReference>
<gene>
    <name evidence="2" type="ORF">BC777_1363</name>
</gene>
<dbReference type="Pfam" id="PF00196">
    <property type="entry name" value="GerE"/>
    <property type="match status" value="1"/>
</dbReference>
<dbReference type="GO" id="GO:0003677">
    <property type="term" value="F:DNA binding"/>
    <property type="evidence" value="ECO:0007669"/>
    <property type="project" value="UniProtKB-KW"/>
</dbReference>
<dbReference type="GO" id="GO:0006355">
    <property type="term" value="P:regulation of DNA-templated transcription"/>
    <property type="evidence" value="ECO:0007669"/>
    <property type="project" value="InterPro"/>
</dbReference>
<evidence type="ECO:0000313" key="2">
    <source>
        <dbReference type="EMBL" id="PJI92510.1"/>
    </source>
</evidence>